<feature type="compositionally biased region" description="Basic residues" evidence="1">
    <location>
        <begin position="159"/>
        <end position="175"/>
    </location>
</feature>
<protein>
    <submittedName>
        <fullName evidence="2">Uncharacterized protein</fullName>
    </submittedName>
</protein>
<evidence type="ECO:0000313" key="2">
    <source>
        <dbReference type="EMBL" id="ETN99909.1"/>
    </source>
</evidence>
<feature type="compositionally biased region" description="Basic residues" evidence="1">
    <location>
        <begin position="21"/>
        <end position="30"/>
    </location>
</feature>
<evidence type="ECO:0000313" key="3">
    <source>
        <dbReference type="Proteomes" id="UP000023152"/>
    </source>
</evidence>
<dbReference type="EMBL" id="ASPP01042548">
    <property type="protein sequence ID" value="ETN99909.1"/>
    <property type="molecule type" value="Genomic_DNA"/>
</dbReference>
<proteinExistence type="predicted"/>
<feature type="compositionally biased region" description="Basic and acidic residues" evidence="1">
    <location>
        <begin position="176"/>
        <end position="188"/>
    </location>
</feature>
<feature type="compositionally biased region" description="Low complexity" evidence="1">
    <location>
        <begin position="90"/>
        <end position="102"/>
    </location>
</feature>
<feature type="compositionally biased region" description="Polar residues" evidence="1">
    <location>
        <begin position="1"/>
        <end position="16"/>
    </location>
</feature>
<evidence type="ECO:0000256" key="1">
    <source>
        <dbReference type="SAM" id="MobiDB-lite"/>
    </source>
</evidence>
<feature type="compositionally biased region" description="Low complexity" evidence="1">
    <location>
        <begin position="66"/>
        <end position="82"/>
    </location>
</feature>
<sequence>MSGPSQALLRQNSEAKISQMGKKRRVKKEKKSLDDLLVDTSASELELSKRGKEVLQQKASKRRTNQEQNNQPTNPINGNNNNKSDENDGCDAAANGNSGDANDANDDQSGDAKSVNRSNPTATDQDKKKNDITMPLLKLQSQNGYLSNQPQSQDIEPKKKWRWKKLFIWQRWKKKEKGERPTKEHQNGKGDIGNGKKGTEEKEQKKKKNHKD</sequence>
<feature type="compositionally biased region" description="Basic and acidic residues" evidence="1">
    <location>
        <begin position="46"/>
        <end position="55"/>
    </location>
</feature>
<name>X6LGT1_RETFI</name>
<accession>X6LGT1</accession>
<feature type="region of interest" description="Disordered" evidence="1">
    <location>
        <begin position="1"/>
        <end position="212"/>
    </location>
</feature>
<reference evidence="2 3" key="1">
    <citation type="journal article" date="2013" name="Curr. Biol.">
        <title>The Genome of the Foraminiferan Reticulomyxa filosa.</title>
        <authorList>
            <person name="Glockner G."/>
            <person name="Hulsmann N."/>
            <person name="Schleicher M."/>
            <person name="Noegel A.A."/>
            <person name="Eichinger L."/>
            <person name="Gallinger C."/>
            <person name="Pawlowski J."/>
            <person name="Sierra R."/>
            <person name="Euteneuer U."/>
            <person name="Pillet L."/>
            <person name="Moustafa A."/>
            <person name="Platzer M."/>
            <person name="Groth M."/>
            <person name="Szafranski K."/>
            <person name="Schliwa M."/>
        </authorList>
    </citation>
    <scope>NUCLEOTIDE SEQUENCE [LARGE SCALE GENOMIC DNA]</scope>
</reference>
<keyword evidence="3" id="KW-1185">Reference proteome</keyword>
<gene>
    <name evidence="2" type="ORF">RFI_37559</name>
</gene>
<feature type="compositionally biased region" description="Polar residues" evidence="1">
    <location>
        <begin position="139"/>
        <end position="154"/>
    </location>
</feature>
<comment type="caution">
    <text evidence="2">The sequence shown here is derived from an EMBL/GenBank/DDBJ whole genome shotgun (WGS) entry which is preliminary data.</text>
</comment>
<organism evidence="2 3">
    <name type="scientific">Reticulomyxa filosa</name>
    <dbReference type="NCBI Taxonomy" id="46433"/>
    <lineage>
        <taxon>Eukaryota</taxon>
        <taxon>Sar</taxon>
        <taxon>Rhizaria</taxon>
        <taxon>Retaria</taxon>
        <taxon>Foraminifera</taxon>
        <taxon>Monothalamids</taxon>
        <taxon>Reticulomyxidae</taxon>
        <taxon>Reticulomyxa</taxon>
    </lineage>
</organism>
<dbReference type="AlphaFoldDB" id="X6LGT1"/>
<dbReference type="Proteomes" id="UP000023152">
    <property type="component" value="Unassembled WGS sequence"/>
</dbReference>